<feature type="domain" description="Cytidyltransferase-like" evidence="1">
    <location>
        <begin position="6"/>
        <end position="77"/>
    </location>
</feature>
<evidence type="ECO:0000259" key="1">
    <source>
        <dbReference type="Pfam" id="PF01467"/>
    </source>
</evidence>
<reference evidence="2 3" key="1">
    <citation type="journal article" date="2018" name="Genome Announc.">
        <title>Ignatzschineria cameli sp. nov., isolated from necrotic foot tissue of dromedaries (Camelus dromedarius) and associated maggots (Wohlfahrtia species) in Dubai.</title>
        <authorList>
            <person name="Tsang C.C."/>
            <person name="Tang J.Y."/>
            <person name="Fong J.Y."/>
            <person name="Kinne J."/>
            <person name="Lee H.H."/>
            <person name="Joseph M."/>
            <person name="Jose S."/>
            <person name="Schuster R.K."/>
            <person name="Tang Y."/>
            <person name="Sivakumar S."/>
            <person name="Chen J.H."/>
            <person name="Teng J.L."/>
            <person name="Lau S.K."/>
            <person name="Wernery U."/>
            <person name="Woo P.C."/>
        </authorList>
    </citation>
    <scope>NUCLEOTIDE SEQUENCE [LARGE SCALE GENOMIC DNA]</scope>
    <source>
        <strain evidence="2 3">KCTC 22643</strain>
    </source>
</reference>
<dbReference type="RefSeq" id="WP_109236016.1">
    <property type="nucleotide sequence ID" value="NZ_BMXZ01000001.1"/>
</dbReference>
<dbReference type="AlphaFoldDB" id="A0A2U2AP01"/>
<dbReference type="GO" id="GO:0003824">
    <property type="term" value="F:catalytic activity"/>
    <property type="evidence" value="ECO:0007669"/>
    <property type="project" value="InterPro"/>
</dbReference>
<accession>A0A2U2AP01</accession>
<comment type="caution">
    <text evidence="2">The sequence shown here is derived from an EMBL/GenBank/DDBJ whole genome shotgun (WGS) entry which is preliminary data.</text>
</comment>
<evidence type="ECO:0000313" key="3">
    <source>
        <dbReference type="Proteomes" id="UP000244948"/>
    </source>
</evidence>
<dbReference type="NCBIfam" id="TIGR00125">
    <property type="entry name" value="cyt_tran_rel"/>
    <property type="match status" value="1"/>
</dbReference>
<dbReference type="InterPro" id="IPR004821">
    <property type="entry name" value="Cyt_trans-like"/>
</dbReference>
<dbReference type="PANTHER" id="PTHR37512:SF1">
    <property type="entry name" value="NADR_TTD14 AAA DOMAIN-CONTAINING PROTEIN"/>
    <property type="match status" value="1"/>
</dbReference>
<name>A0A2U2AP01_9GAMM</name>
<dbReference type="Pfam" id="PF01467">
    <property type="entry name" value="CTP_transf_like"/>
    <property type="match status" value="1"/>
</dbReference>
<dbReference type="EMBL" id="QEWR01000002">
    <property type="protein sequence ID" value="PWD84897.1"/>
    <property type="molecule type" value="Genomic_DNA"/>
</dbReference>
<dbReference type="Proteomes" id="UP000244948">
    <property type="component" value="Unassembled WGS sequence"/>
</dbReference>
<evidence type="ECO:0000313" key="2">
    <source>
        <dbReference type="EMBL" id="PWD84897.1"/>
    </source>
</evidence>
<keyword evidence="3" id="KW-1185">Reference proteome</keyword>
<dbReference type="PANTHER" id="PTHR37512">
    <property type="entry name" value="TRIFUNCTIONAL NAD BIOSYNTHESIS/REGULATOR PROTEIN NADR"/>
    <property type="match status" value="1"/>
</dbReference>
<protein>
    <recommendedName>
        <fullName evidence="1">Cytidyltransferase-like domain-containing protein</fullName>
    </recommendedName>
</protein>
<dbReference type="InterPro" id="IPR014729">
    <property type="entry name" value="Rossmann-like_a/b/a_fold"/>
</dbReference>
<sequence length="310" mass="35582">MKKIGLIVGKFYPLHQGHISMILSAKLMVDQLHIFVCSETDRDEALYQASAFTTAPTIEDRLNWAKDCLKDIPGIFLYDFNEDGIPSYPNGWEAWSDRLKSHLKKLNIKPTLIFSSEPQDKIHYEALFQLPVILIDPPRDLCPISATAIRENPIENWHFIPTVIRPFFQQRILIEKEAPLTPSIVTLFEMVEPLDAAQCWSKIQFIEIEIQKIPTILKQAQKERQSISLTIGSQAFITEVKEHSTHYFNAPITSYIFSSPTTSSESAMSTHISSITREQFREVCQFINHFINTPQIPNKVPKPKLDMVQE</sequence>
<organism evidence="2 3">
    <name type="scientific">Ignatzschineria indica</name>
    <dbReference type="NCBI Taxonomy" id="472583"/>
    <lineage>
        <taxon>Bacteria</taxon>
        <taxon>Pseudomonadati</taxon>
        <taxon>Pseudomonadota</taxon>
        <taxon>Gammaproteobacteria</taxon>
        <taxon>Cardiobacteriales</taxon>
        <taxon>Ignatzschineriaceae</taxon>
        <taxon>Ignatzschineria</taxon>
    </lineage>
</organism>
<dbReference type="SUPFAM" id="SSF52374">
    <property type="entry name" value="Nucleotidylyl transferase"/>
    <property type="match status" value="1"/>
</dbReference>
<proteinExistence type="predicted"/>
<dbReference type="InterPro" id="IPR052735">
    <property type="entry name" value="NAD_biosynth-regulator"/>
</dbReference>
<gene>
    <name evidence="2" type="ORF">DC082_05075</name>
</gene>
<dbReference type="Gene3D" id="3.40.50.620">
    <property type="entry name" value="HUPs"/>
    <property type="match status" value="1"/>
</dbReference>